<organism evidence="2 3">
    <name type="scientific">Byssothecium circinans</name>
    <dbReference type="NCBI Taxonomy" id="147558"/>
    <lineage>
        <taxon>Eukaryota</taxon>
        <taxon>Fungi</taxon>
        <taxon>Dikarya</taxon>
        <taxon>Ascomycota</taxon>
        <taxon>Pezizomycotina</taxon>
        <taxon>Dothideomycetes</taxon>
        <taxon>Pleosporomycetidae</taxon>
        <taxon>Pleosporales</taxon>
        <taxon>Massarineae</taxon>
        <taxon>Massarinaceae</taxon>
        <taxon>Byssothecium</taxon>
    </lineage>
</organism>
<dbReference type="EMBL" id="ML977000">
    <property type="protein sequence ID" value="KAF1954195.1"/>
    <property type="molecule type" value="Genomic_DNA"/>
</dbReference>
<dbReference type="OrthoDB" id="10638888at2759"/>
<proteinExistence type="predicted"/>
<dbReference type="Proteomes" id="UP000800035">
    <property type="component" value="Unassembled WGS sequence"/>
</dbReference>
<feature type="region of interest" description="Disordered" evidence="1">
    <location>
        <begin position="80"/>
        <end position="160"/>
    </location>
</feature>
<sequence>MAEATANLLTLAAELSAYSNTLHEISASLDTIAKSLESEAADIAEERARLIKLAEDAAKANRVNVDVNVGVRVRGGSAIGTRHPGCGACQSNGTEPPAPPPQAPPSPALTQAALTQIGRPAASEAGSKVSSKSGSGGGWGTGNTAQASFNVNWGSPIGKK</sequence>
<reference evidence="2" key="1">
    <citation type="journal article" date="2020" name="Stud. Mycol.">
        <title>101 Dothideomycetes genomes: a test case for predicting lifestyles and emergence of pathogens.</title>
        <authorList>
            <person name="Haridas S."/>
            <person name="Albert R."/>
            <person name="Binder M."/>
            <person name="Bloem J."/>
            <person name="Labutti K."/>
            <person name="Salamov A."/>
            <person name="Andreopoulos B."/>
            <person name="Baker S."/>
            <person name="Barry K."/>
            <person name="Bills G."/>
            <person name="Bluhm B."/>
            <person name="Cannon C."/>
            <person name="Castanera R."/>
            <person name="Culley D."/>
            <person name="Daum C."/>
            <person name="Ezra D."/>
            <person name="Gonzalez J."/>
            <person name="Henrissat B."/>
            <person name="Kuo A."/>
            <person name="Liang C."/>
            <person name="Lipzen A."/>
            <person name="Lutzoni F."/>
            <person name="Magnuson J."/>
            <person name="Mondo S."/>
            <person name="Nolan M."/>
            <person name="Ohm R."/>
            <person name="Pangilinan J."/>
            <person name="Park H.-J."/>
            <person name="Ramirez L."/>
            <person name="Alfaro M."/>
            <person name="Sun H."/>
            <person name="Tritt A."/>
            <person name="Yoshinaga Y."/>
            <person name="Zwiers L.-H."/>
            <person name="Turgeon B."/>
            <person name="Goodwin S."/>
            <person name="Spatafora J."/>
            <person name="Crous P."/>
            <person name="Grigoriev I."/>
        </authorList>
    </citation>
    <scope>NUCLEOTIDE SEQUENCE</scope>
    <source>
        <strain evidence="2">CBS 675.92</strain>
    </source>
</reference>
<name>A0A6A5TNA8_9PLEO</name>
<gene>
    <name evidence="2" type="ORF">CC80DRAFT_506612</name>
</gene>
<evidence type="ECO:0000313" key="3">
    <source>
        <dbReference type="Proteomes" id="UP000800035"/>
    </source>
</evidence>
<feature type="compositionally biased region" description="Polar residues" evidence="1">
    <location>
        <begin position="143"/>
        <end position="153"/>
    </location>
</feature>
<accession>A0A6A5TNA8</accession>
<evidence type="ECO:0000313" key="2">
    <source>
        <dbReference type="EMBL" id="KAF1954195.1"/>
    </source>
</evidence>
<dbReference type="AlphaFoldDB" id="A0A6A5TNA8"/>
<evidence type="ECO:0000256" key="1">
    <source>
        <dbReference type="SAM" id="MobiDB-lite"/>
    </source>
</evidence>
<protein>
    <submittedName>
        <fullName evidence="2">Uncharacterized protein</fullName>
    </submittedName>
</protein>
<feature type="compositionally biased region" description="Pro residues" evidence="1">
    <location>
        <begin position="96"/>
        <end position="107"/>
    </location>
</feature>
<keyword evidence="3" id="KW-1185">Reference proteome</keyword>